<evidence type="ECO:0000256" key="2">
    <source>
        <dbReference type="SAM" id="Phobius"/>
    </source>
</evidence>
<feature type="transmembrane region" description="Helical" evidence="2">
    <location>
        <begin position="288"/>
        <end position="307"/>
    </location>
</feature>
<dbReference type="RefSeq" id="WP_324275908.1">
    <property type="nucleotide sequence ID" value="NZ_CP141261.1"/>
</dbReference>
<gene>
    <name evidence="3" type="ORF">U6N30_01910</name>
</gene>
<feature type="transmembrane region" description="Helical" evidence="2">
    <location>
        <begin position="161"/>
        <end position="189"/>
    </location>
</feature>
<organism evidence="3 4">
    <name type="scientific">Blastococcus brunescens</name>
    <dbReference type="NCBI Taxonomy" id="1564165"/>
    <lineage>
        <taxon>Bacteria</taxon>
        <taxon>Bacillati</taxon>
        <taxon>Actinomycetota</taxon>
        <taxon>Actinomycetes</taxon>
        <taxon>Geodermatophilales</taxon>
        <taxon>Geodermatophilaceae</taxon>
        <taxon>Blastococcus</taxon>
    </lineage>
</organism>
<feature type="region of interest" description="Disordered" evidence="1">
    <location>
        <begin position="1"/>
        <end position="39"/>
    </location>
</feature>
<protein>
    <submittedName>
        <fullName evidence="3">ABC transporter permease subunit</fullName>
    </submittedName>
</protein>
<sequence>MTTTENDGRASLAPSAGDRGAERGRSRGTDTDHVQPTGAVAGYRPERTLRLSVELRRQFKRRRTLGIFALMVALPLILIAALQLGASEEAAENNRINLVDVATSSGLNFTLFVLFATTGFFLVVVYALCFGDTVASEAQWGSLRYALATPVPRARLLRQKFYAALVQSVGALLVLAVVAVVAGGIAFGFDDIRTPVGVTLGQGEGMLRLAGMLGYLAVHLLVVGSLAFWFSTITDAPLAAVGGAVFTMFVFAILDQVEQLGAIRDWFPTAEEFAWTDLLQTPVDSGDMFRGVIQSLVYAAIFTALAFRHFSRRDVTS</sequence>
<dbReference type="PANTHER" id="PTHR37305">
    <property type="entry name" value="INTEGRAL MEMBRANE PROTEIN-RELATED"/>
    <property type="match status" value="1"/>
</dbReference>
<dbReference type="EMBL" id="CP141261">
    <property type="protein sequence ID" value="WRL64582.1"/>
    <property type="molecule type" value="Genomic_DNA"/>
</dbReference>
<keyword evidence="4" id="KW-1185">Reference proteome</keyword>
<dbReference type="PANTHER" id="PTHR37305:SF1">
    <property type="entry name" value="MEMBRANE PROTEIN"/>
    <property type="match status" value="1"/>
</dbReference>
<feature type="transmembrane region" description="Helical" evidence="2">
    <location>
        <begin position="65"/>
        <end position="86"/>
    </location>
</feature>
<dbReference type="Proteomes" id="UP001324287">
    <property type="component" value="Chromosome"/>
</dbReference>
<feature type="compositionally biased region" description="Basic and acidic residues" evidence="1">
    <location>
        <begin position="19"/>
        <end position="33"/>
    </location>
</feature>
<evidence type="ECO:0000256" key="1">
    <source>
        <dbReference type="SAM" id="MobiDB-lite"/>
    </source>
</evidence>
<evidence type="ECO:0000313" key="3">
    <source>
        <dbReference type="EMBL" id="WRL64582.1"/>
    </source>
</evidence>
<feature type="transmembrane region" description="Helical" evidence="2">
    <location>
        <begin position="106"/>
        <end position="129"/>
    </location>
</feature>
<keyword evidence="2" id="KW-1133">Transmembrane helix</keyword>
<keyword evidence="2" id="KW-0472">Membrane</keyword>
<feature type="transmembrane region" description="Helical" evidence="2">
    <location>
        <begin position="209"/>
        <end position="229"/>
    </location>
</feature>
<accession>A0ABZ1B193</accession>
<evidence type="ECO:0000313" key="4">
    <source>
        <dbReference type="Proteomes" id="UP001324287"/>
    </source>
</evidence>
<proteinExistence type="predicted"/>
<name>A0ABZ1B193_9ACTN</name>
<feature type="transmembrane region" description="Helical" evidence="2">
    <location>
        <begin position="236"/>
        <end position="254"/>
    </location>
</feature>
<dbReference type="Pfam" id="PF12679">
    <property type="entry name" value="ABC2_membrane_2"/>
    <property type="match status" value="1"/>
</dbReference>
<keyword evidence="2" id="KW-0812">Transmembrane</keyword>
<reference evidence="3 4" key="1">
    <citation type="submission" date="2023-12" db="EMBL/GenBank/DDBJ databases">
        <title>Blastococcus brunescens sp. nov., an actonobacterium isolated from sandstone collected in sahara desert.</title>
        <authorList>
            <person name="Gtari M."/>
            <person name="Ghodhbane F."/>
        </authorList>
    </citation>
    <scope>NUCLEOTIDE SEQUENCE [LARGE SCALE GENOMIC DNA]</scope>
    <source>
        <strain evidence="3 4">BMG 8361</strain>
    </source>
</reference>